<keyword evidence="3" id="KW-1003">Cell membrane</keyword>
<reference evidence="11 12" key="1">
    <citation type="journal article" date="2017" name="ISME J.">
        <title>Energy and carbon metabolisms in a deep terrestrial subsurface fluid microbial community.</title>
        <authorList>
            <person name="Momper L."/>
            <person name="Jungbluth S.P."/>
            <person name="Lee M.D."/>
            <person name="Amend J.P."/>
        </authorList>
    </citation>
    <scope>NUCLEOTIDE SEQUENCE [LARGE SCALE GENOMIC DNA]</scope>
    <source>
        <strain evidence="11">SURF_17</strain>
    </source>
</reference>
<dbReference type="PANTHER" id="PTHR32024:SF1">
    <property type="entry name" value="KTR SYSTEM POTASSIUM UPTAKE PROTEIN B"/>
    <property type="match status" value="1"/>
</dbReference>
<dbReference type="GO" id="GO:0015379">
    <property type="term" value="F:potassium:chloride symporter activity"/>
    <property type="evidence" value="ECO:0007669"/>
    <property type="project" value="InterPro"/>
</dbReference>
<dbReference type="Proteomes" id="UP000285961">
    <property type="component" value="Unassembled WGS sequence"/>
</dbReference>
<dbReference type="EMBL" id="QZKI01000017">
    <property type="protein sequence ID" value="RJP74294.1"/>
    <property type="molecule type" value="Genomic_DNA"/>
</dbReference>
<dbReference type="Pfam" id="PF02386">
    <property type="entry name" value="TrkH"/>
    <property type="match status" value="1"/>
</dbReference>
<feature type="transmembrane region" description="Helical" evidence="10">
    <location>
        <begin position="200"/>
        <end position="220"/>
    </location>
</feature>
<feature type="transmembrane region" description="Helical" evidence="10">
    <location>
        <begin position="128"/>
        <end position="148"/>
    </location>
</feature>
<evidence type="ECO:0000256" key="7">
    <source>
        <dbReference type="ARBA" id="ARBA00022989"/>
    </source>
</evidence>
<protein>
    <submittedName>
        <fullName evidence="11">Trk family potassium uptake protein</fullName>
    </submittedName>
</protein>
<evidence type="ECO:0000256" key="8">
    <source>
        <dbReference type="ARBA" id="ARBA00023065"/>
    </source>
</evidence>
<comment type="caution">
    <text evidence="11">The sequence shown here is derived from an EMBL/GenBank/DDBJ whole genome shotgun (WGS) entry which is preliminary data.</text>
</comment>
<feature type="transmembrane region" description="Helical" evidence="10">
    <location>
        <begin position="281"/>
        <end position="300"/>
    </location>
</feature>
<keyword evidence="9 10" id="KW-0472">Membrane</keyword>
<keyword evidence="6" id="KW-0630">Potassium</keyword>
<keyword evidence="7 10" id="KW-1133">Transmembrane helix</keyword>
<keyword evidence="5 10" id="KW-0812">Transmembrane</keyword>
<proteinExistence type="predicted"/>
<dbReference type="PANTHER" id="PTHR32024">
    <property type="entry name" value="TRK SYSTEM POTASSIUM UPTAKE PROTEIN TRKG-RELATED"/>
    <property type="match status" value="1"/>
</dbReference>
<keyword evidence="2" id="KW-0813">Transport</keyword>
<accession>A0A419F7A1</accession>
<evidence type="ECO:0000256" key="10">
    <source>
        <dbReference type="SAM" id="Phobius"/>
    </source>
</evidence>
<feature type="transmembrane region" description="Helical" evidence="10">
    <location>
        <begin position="255"/>
        <end position="274"/>
    </location>
</feature>
<gene>
    <name evidence="11" type="ORF">C4532_02900</name>
</gene>
<feature type="transmembrane region" description="Helical" evidence="10">
    <location>
        <begin position="384"/>
        <end position="405"/>
    </location>
</feature>
<feature type="transmembrane region" description="Helical" evidence="10">
    <location>
        <begin position="12"/>
        <end position="32"/>
    </location>
</feature>
<dbReference type="NCBIfam" id="TIGR00933">
    <property type="entry name" value="2a38"/>
    <property type="match status" value="1"/>
</dbReference>
<evidence type="ECO:0000313" key="12">
    <source>
        <dbReference type="Proteomes" id="UP000285961"/>
    </source>
</evidence>
<dbReference type="InterPro" id="IPR003445">
    <property type="entry name" value="Cat_transpt"/>
</dbReference>
<evidence type="ECO:0000313" key="11">
    <source>
        <dbReference type="EMBL" id="RJP74294.1"/>
    </source>
</evidence>
<evidence type="ECO:0000256" key="5">
    <source>
        <dbReference type="ARBA" id="ARBA00022692"/>
    </source>
</evidence>
<keyword evidence="8" id="KW-0406">Ion transport</keyword>
<evidence type="ECO:0000256" key="9">
    <source>
        <dbReference type="ARBA" id="ARBA00023136"/>
    </source>
</evidence>
<evidence type="ECO:0000256" key="1">
    <source>
        <dbReference type="ARBA" id="ARBA00004651"/>
    </source>
</evidence>
<keyword evidence="4" id="KW-0633">Potassium transport</keyword>
<dbReference type="GO" id="GO:0005886">
    <property type="term" value="C:plasma membrane"/>
    <property type="evidence" value="ECO:0007669"/>
    <property type="project" value="UniProtKB-SubCell"/>
</dbReference>
<name>A0A419F7A1_9BACT</name>
<evidence type="ECO:0000256" key="6">
    <source>
        <dbReference type="ARBA" id="ARBA00022958"/>
    </source>
</evidence>
<feature type="transmembrane region" description="Helical" evidence="10">
    <location>
        <begin position="154"/>
        <end position="179"/>
    </location>
</feature>
<evidence type="ECO:0000256" key="2">
    <source>
        <dbReference type="ARBA" id="ARBA00022448"/>
    </source>
</evidence>
<feature type="transmembrane region" description="Helical" evidence="10">
    <location>
        <begin position="44"/>
        <end position="68"/>
    </location>
</feature>
<dbReference type="AlphaFoldDB" id="A0A419F7A1"/>
<comment type="subcellular location">
    <subcellularLocation>
        <location evidence="1">Cell membrane</location>
        <topology evidence="1">Multi-pass membrane protein</topology>
    </subcellularLocation>
</comment>
<evidence type="ECO:0000256" key="3">
    <source>
        <dbReference type="ARBA" id="ARBA00022475"/>
    </source>
</evidence>
<feature type="transmembrane region" description="Helical" evidence="10">
    <location>
        <begin position="94"/>
        <end position="116"/>
    </location>
</feature>
<evidence type="ECO:0000256" key="4">
    <source>
        <dbReference type="ARBA" id="ARBA00022538"/>
    </source>
</evidence>
<feature type="transmembrane region" description="Helical" evidence="10">
    <location>
        <begin position="320"/>
        <end position="341"/>
    </location>
</feature>
<sequence length="423" mass="45521">MLPAMSIEGRLPFVDALFTATSAVCVTGLTVVDTGTHFSRVGQWVILVLLQIGGLGIFTFSTFFMVLLRGETTLRGRLVIQEAMTHFPHRNLMLLLRNILLFTFGAEAVGTLLLWLAFRERLGGPTALYYSIFHSVSSFCNAGFSLWSTSFEEYAGNAPVCLTVMALIILGGLGFTVVTEVGVRMIPKRQEFRRLSLNSRVVLTTSAALITSGALLFYLLEHGNSLAVRPLPEQILASFFQSITARTAGFNTIRIGELTSATLFILIILMFIGASPGSTGGGIKTTTFTIYLVVIASYLRGKESANIFGRTIPTPIASKALATIAAGFLLVIVSTVLIVILEGRNGDPASRESFLPCLFEAVSAFGTVGLSTGITPLLEPLSKFVIVATMFAGRVGPLALALSLLGRGAEQRFRYPEENVMIG</sequence>
<dbReference type="InterPro" id="IPR004772">
    <property type="entry name" value="TrkH"/>
</dbReference>
<organism evidence="11 12">
    <name type="scientific">Candidatus Abyssobacteria bacterium SURF_17</name>
    <dbReference type="NCBI Taxonomy" id="2093361"/>
    <lineage>
        <taxon>Bacteria</taxon>
        <taxon>Pseudomonadati</taxon>
        <taxon>Candidatus Hydrogenedentota</taxon>
        <taxon>Candidatus Abyssobacteria</taxon>
    </lineage>
</organism>